<dbReference type="Gene3D" id="6.10.30.10">
    <property type="match status" value="1"/>
</dbReference>
<dbReference type="PANTHER" id="PTHR34075">
    <property type="entry name" value="BLR3430 PROTEIN"/>
    <property type="match status" value="1"/>
</dbReference>
<dbReference type="InterPro" id="IPR002878">
    <property type="entry name" value="ChsH2_C"/>
</dbReference>
<accession>A0A846XG87</accession>
<dbReference type="InterPro" id="IPR052513">
    <property type="entry name" value="Thioester_dehydratase-like"/>
</dbReference>
<dbReference type="Proteomes" id="UP000565715">
    <property type="component" value="Unassembled WGS sequence"/>
</dbReference>
<dbReference type="Pfam" id="PF01796">
    <property type="entry name" value="OB_ChsH2_C"/>
    <property type="match status" value="1"/>
</dbReference>
<protein>
    <submittedName>
        <fullName evidence="3">Zn-ribbon domain-containing OB-fold protein</fullName>
    </submittedName>
</protein>
<dbReference type="SUPFAM" id="SSF50249">
    <property type="entry name" value="Nucleic acid-binding proteins"/>
    <property type="match status" value="1"/>
</dbReference>
<dbReference type="RefSeq" id="WP_068046874.1">
    <property type="nucleotide sequence ID" value="NZ_JAAXOO010000004.1"/>
</dbReference>
<dbReference type="Pfam" id="PF12172">
    <property type="entry name" value="zf-ChsH2"/>
    <property type="match status" value="1"/>
</dbReference>
<dbReference type="InterPro" id="IPR022002">
    <property type="entry name" value="ChsH2_Znr"/>
</dbReference>
<evidence type="ECO:0000259" key="2">
    <source>
        <dbReference type="Pfam" id="PF12172"/>
    </source>
</evidence>
<evidence type="ECO:0000259" key="1">
    <source>
        <dbReference type="Pfam" id="PF01796"/>
    </source>
</evidence>
<name>A0A846XG87_9NOCA</name>
<organism evidence="3 4">
    <name type="scientific">Nocardia speluncae</name>
    <dbReference type="NCBI Taxonomy" id="419477"/>
    <lineage>
        <taxon>Bacteria</taxon>
        <taxon>Bacillati</taxon>
        <taxon>Actinomycetota</taxon>
        <taxon>Actinomycetes</taxon>
        <taxon>Mycobacteriales</taxon>
        <taxon>Nocardiaceae</taxon>
        <taxon>Nocardia</taxon>
    </lineage>
</organism>
<dbReference type="PANTHER" id="PTHR34075:SF5">
    <property type="entry name" value="BLR3430 PROTEIN"/>
    <property type="match status" value="1"/>
</dbReference>
<evidence type="ECO:0000313" key="4">
    <source>
        <dbReference type="Proteomes" id="UP000565715"/>
    </source>
</evidence>
<dbReference type="AlphaFoldDB" id="A0A846XG87"/>
<dbReference type="EMBL" id="JAAXOO010000004">
    <property type="protein sequence ID" value="NKY34477.1"/>
    <property type="molecule type" value="Genomic_DNA"/>
</dbReference>
<proteinExistence type="predicted"/>
<feature type="domain" description="ChsH2 C-terminal OB-fold" evidence="1">
    <location>
        <begin position="70"/>
        <end position="132"/>
    </location>
</feature>
<feature type="domain" description="ChsH2 rubredoxin-like zinc ribbon" evidence="2">
    <location>
        <begin position="33"/>
        <end position="63"/>
    </location>
</feature>
<evidence type="ECO:0000313" key="3">
    <source>
        <dbReference type="EMBL" id="NKY34477.1"/>
    </source>
</evidence>
<dbReference type="InterPro" id="IPR012340">
    <property type="entry name" value="NA-bd_OB-fold"/>
</dbReference>
<sequence length="157" mass="17422">MSTLPTPVESFTSPHKVDYTFVAGTGRSTFLRGLQHRTLLARRCGTCERVYLPAPEFCSRCLVELSEPFELGGTGVVKTFCVVNFPFPGQTIEPPYLVAYIQVDGADTTLMHLVRDVELSEVHIGMRVEPVWCADEDLDTSMNSIRYYRPIAGGSDA</sequence>
<gene>
    <name evidence="3" type="ORF">HGA13_15555</name>
</gene>
<keyword evidence="4" id="KW-1185">Reference proteome</keyword>
<comment type="caution">
    <text evidence="3">The sequence shown here is derived from an EMBL/GenBank/DDBJ whole genome shotgun (WGS) entry which is preliminary data.</text>
</comment>
<reference evidence="3 4" key="1">
    <citation type="submission" date="2020-04" db="EMBL/GenBank/DDBJ databases">
        <title>MicrobeNet Type strains.</title>
        <authorList>
            <person name="Nicholson A.C."/>
        </authorList>
    </citation>
    <scope>NUCLEOTIDE SEQUENCE [LARGE SCALE GENOMIC DNA]</scope>
    <source>
        <strain evidence="3 4">DSM 45078</strain>
    </source>
</reference>